<comment type="caution">
    <text evidence="2">The sequence shown here is derived from an EMBL/GenBank/DDBJ whole genome shotgun (WGS) entry which is preliminary data.</text>
</comment>
<name>A0A6M0R9K8_9CLOT</name>
<keyword evidence="1" id="KW-0812">Transmembrane</keyword>
<dbReference type="AlphaFoldDB" id="A0A6M0R9K8"/>
<proteinExistence type="predicted"/>
<feature type="transmembrane region" description="Helical" evidence="1">
    <location>
        <begin position="149"/>
        <end position="169"/>
    </location>
</feature>
<accession>A0A6M0R9K8</accession>
<keyword evidence="3" id="KW-1185">Reference proteome</keyword>
<keyword evidence="1" id="KW-1133">Transmembrane helix</keyword>
<feature type="transmembrane region" description="Helical" evidence="1">
    <location>
        <begin position="21"/>
        <end position="39"/>
    </location>
</feature>
<evidence type="ECO:0000313" key="2">
    <source>
        <dbReference type="EMBL" id="NEZ46279.1"/>
    </source>
</evidence>
<dbReference type="RefSeq" id="WP_163248566.1">
    <property type="nucleotide sequence ID" value="NZ_SXDP01000002.1"/>
</dbReference>
<evidence type="ECO:0000256" key="1">
    <source>
        <dbReference type="SAM" id="Phobius"/>
    </source>
</evidence>
<organism evidence="2 3">
    <name type="scientific">Clostridium niameyense</name>
    <dbReference type="NCBI Taxonomy" id="1622073"/>
    <lineage>
        <taxon>Bacteria</taxon>
        <taxon>Bacillati</taxon>
        <taxon>Bacillota</taxon>
        <taxon>Clostridia</taxon>
        <taxon>Eubacteriales</taxon>
        <taxon>Clostridiaceae</taxon>
        <taxon>Clostridium</taxon>
    </lineage>
</organism>
<reference evidence="2 3" key="1">
    <citation type="submission" date="2019-04" db="EMBL/GenBank/DDBJ databases">
        <title>Genome sequencing of Clostridium botulinum Groups I-IV and Clostridium butyricum.</title>
        <authorList>
            <person name="Brunt J."/>
            <person name="Van Vliet A.H.M."/>
            <person name="Stringer S.C."/>
            <person name="Carter A.T."/>
            <person name="Peck M.W."/>
        </authorList>
    </citation>
    <scope>NUCLEOTIDE SEQUENCE [LARGE SCALE GENOMIC DNA]</scope>
    <source>
        <strain evidence="2 3">IFR 18/094</strain>
    </source>
</reference>
<dbReference type="Proteomes" id="UP000473885">
    <property type="component" value="Unassembled WGS sequence"/>
</dbReference>
<feature type="transmembrane region" description="Helical" evidence="1">
    <location>
        <begin position="176"/>
        <end position="195"/>
    </location>
</feature>
<protein>
    <submittedName>
        <fullName evidence="2">ABC transporter permease</fullName>
    </submittedName>
</protein>
<gene>
    <name evidence="2" type="ORF">FDF74_03515</name>
</gene>
<sequence>MIKLIKSELKRLNFGKYIKNVIIANIIILGILILITYPMKDLKITPMSNYSIIFAIIDSLVRATFMIFSSVLISNIIIKDLKNKKMNTSFSHPIDIRNIIISKIIIVIMFTFLTIMLSNIFLEISFYFLDKIFNLVPNKLNINMIKINTLTLFMYAITSSLMNLISMYLGIIKKSTFVTILSSIVLVSIVCSYNNGFSLNSIIAIPLSLAALGILSGYLSIKHIENLNTEK</sequence>
<feature type="transmembrane region" description="Helical" evidence="1">
    <location>
        <begin position="99"/>
        <end position="129"/>
    </location>
</feature>
<feature type="transmembrane region" description="Helical" evidence="1">
    <location>
        <begin position="51"/>
        <end position="78"/>
    </location>
</feature>
<keyword evidence="1" id="KW-0472">Membrane</keyword>
<feature type="transmembrane region" description="Helical" evidence="1">
    <location>
        <begin position="201"/>
        <end position="221"/>
    </location>
</feature>
<dbReference type="EMBL" id="SXDP01000002">
    <property type="protein sequence ID" value="NEZ46279.1"/>
    <property type="molecule type" value="Genomic_DNA"/>
</dbReference>
<evidence type="ECO:0000313" key="3">
    <source>
        <dbReference type="Proteomes" id="UP000473885"/>
    </source>
</evidence>